<reference evidence="9 10" key="1">
    <citation type="journal article" date="2015" name="Genome Announc.">
        <title>Draft Genome Sequence of Burkholderia sp. Strain PML1(12), an Ectomycorrhizosphere-Inhabiting Bacterium with Effective Mineral-Weathering Ability.</title>
        <authorList>
            <person name="Uroz S."/>
            <person name="Oger P."/>
        </authorList>
    </citation>
    <scope>NUCLEOTIDE SEQUENCE [LARGE SCALE GENOMIC DNA]</scope>
    <source>
        <strain evidence="10">PML1(12)</strain>
    </source>
</reference>
<dbReference type="GO" id="GO:0005886">
    <property type="term" value="C:plasma membrane"/>
    <property type="evidence" value="ECO:0007669"/>
    <property type="project" value="UniProtKB-SubCell"/>
</dbReference>
<feature type="transmembrane region" description="Helical" evidence="7">
    <location>
        <begin position="21"/>
        <end position="40"/>
    </location>
</feature>
<feature type="transmembrane region" description="Helical" evidence="7">
    <location>
        <begin position="88"/>
        <end position="106"/>
    </location>
</feature>
<organism evidence="9 10">
    <name type="scientific">Caballeronia mineralivorans PML1(12)</name>
    <dbReference type="NCBI Taxonomy" id="908627"/>
    <lineage>
        <taxon>Bacteria</taxon>
        <taxon>Pseudomonadati</taxon>
        <taxon>Pseudomonadota</taxon>
        <taxon>Betaproteobacteria</taxon>
        <taxon>Burkholderiales</taxon>
        <taxon>Burkholderiaceae</taxon>
        <taxon>Caballeronia</taxon>
    </lineage>
</organism>
<comment type="caution">
    <text evidence="9">The sequence shown here is derived from an EMBL/GenBank/DDBJ whole genome shotgun (WGS) entry which is preliminary data.</text>
</comment>
<feature type="transmembrane region" description="Helical" evidence="7">
    <location>
        <begin position="60"/>
        <end position="81"/>
    </location>
</feature>
<dbReference type="PROSITE" id="PS50850">
    <property type="entry name" value="MFS"/>
    <property type="match status" value="1"/>
</dbReference>
<name>A0A0J1CSM1_9BURK</name>
<keyword evidence="2" id="KW-0813">Transport</keyword>
<feature type="transmembrane region" description="Helical" evidence="7">
    <location>
        <begin position="178"/>
        <end position="199"/>
    </location>
</feature>
<dbReference type="PANTHER" id="PTHR23517">
    <property type="entry name" value="RESISTANCE PROTEIN MDTM, PUTATIVE-RELATED-RELATED"/>
    <property type="match status" value="1"/>
</dbReference>
<evidence type="ECO:0000313" key="10">
    <source>
        <dbReference type="Proteomes" id="UP000035963"/>
    </source>
</evidence>
<sequence length="439" mass="45556">MDASPRASPPVSPRVSHQLAITLLLTAVIAATYGFGVYLFPVVLPQMKHDIGFDYAQAGYITAARQLANVAMALLSGLAAARFGAARVVLAATALSAVDLAGLAFIDKTWMMGTALVTLNACAAATWVPMMALIAPLIDERHQAKAIGVIGSGTNYGVLLNGLMVPALLASWGWRSVWLVSAVLTAVLSGVIVLVFARLSRSSRTLSPRAAPPNPAARPRERSGSGLRRMLARQYLLVYAIALLCGFAGVPFITYFSAYSHDDLHLGLDVTAHAWALVGLVGVVSGLVLGMIGDMRGTPDRNGYTQRDGMRTALVSAGVMLLCASLIAASRPGGYALMVAAVALGFSFFPIFGLLHAYVGKTSEPTLAAMACGICEAAFGVGGALGNVVGGLCKTAFGSFQPVYGLAAAASVILVGLTFLVPNTRRASAVCQSSLVDVR</sequence>
<dbReference type="Gene3D" id="1.20.1250.20">
    <property type="entry name" value="MFS general substrate transporter like domains"/>
    <property type="match status" value="2"/>
</dbReference>
<dbReference type="InterPro" id="IPR036259">
    <property type="entry name" value="MFS_trans_sf"/>
</dbReference>
<feature type="transmembrane region" description="Helical" evidence="7">
    <location>
        <begin position="270"/>
        <end position="292"/>
    </location>
</feature>
<dbReference type="InterPro" id="IPR020846">
    <property type="entry name" value="MFS_dom"/>
</dbReference>
<comment type="subcellular location">
    <subcellularLocation>
        <location evidence="1">Cell membrane</location>
        <topology evidence="1">Multi-pass membrane protein</topology>
    </subcellularLocation>
</comment>
<dbReference type="PATRIC" id="fig|908627.4.peg.5230"/>
<dbReference type="InterPro" id="IPR011701">
    <property type="entry name" value="MFS"/>
</dbReference>
<dbReference type="RefSeq" id="WP_047849106.1">
    <property type="nucleotide sequence ID" value="NZ_AEJF01000143.1"/>
</dbReference>
<feature type="domain" description="Major facilitator superfamily (MFS) profile" evidence="8">
    <location>
        <begin position="22"/>
        <end position="425"/>
    </location>
</feature>
<dbReference type="EMBL" id="AEJF01000143">
    <property type="protein sequence ID" value="KLU23620.1"/>
    <property type="molecule type" value="Genomic_DNA"/>
</dbReference>
<keyword evidence="3" id="KW-1003">Cell membrane</keyword>
<dbReference type="OrthoDB" id="9067529at2"/>
<keyword evidence="5 7" id="KW-1133">Transmembrane helix</keyword>
<feature type="transmembrane region" description="Helical" evidence="7">
    <location>
        <begin position="402"/>
        <end position="421"/>
    </location>
</feature>
<accession>A0A0J1CSM1</accession>
<keyword evidence="4 7" id="KW-0812">Transmembrane</keyword>
<dbReference type="GO" id="GO:0022857">
    <property type="term" value="F:transmembrane transporter activity"/>
    <property type="evidence" value="ECO:0007669"/>
    <property type="project" value="InterPro"/>
</dbReference>
<evidence type="ECO:0000256" key="5">
    <source>
        <dbReference type="ARBA" id="ARBA00022989"/>
    </source>
</evidence>
<evidence type="ECO:0000256" key="4">
    <source>
        <dbReference type="ARBA" id="ARBA00022692"/>
    </source>
</evidence>
<dbReference type="Proteomes" id="UP000035963">
    <property type="component" value="Unassembled WGS sequence"/>
</dbReference>
<evidence type="ECO:0000259" key="8">
    <source>
        <dbReference type="PROSITE" id="PS50850"/>
    </source>
</evidence>
<keyword evidence="10" id="KW-1185">Reference proteome</keyword>
<feature type="transmembrane region" description="Helical" evidence="7">
    <location>
        <begin position="146"/>
        <end position="172"/>
    </location>
</feature>
<proteinExistence type="predicted"/>
<dbReference type="PANTHER" id="PTHR23517:SF3">
    <property type="entry name" value="INTEGRAL MEMBRANE TRANSPORT PROTEIN"/>
    <property type="match status" value="1"/>
</dbReference>
<dbReference type="AlphaFoldDB" id="A0A0J1CSM1"/>
<dbReference type="SUPFAM" id="SSF103473">
    <property type="entry name" value="MFS general substrate transporter"/>
    <property type="match status" value="1"/>
</dbReference>
<evidence type="ECO:0000256" key="3">
    <source>
        <dbReference type="ARBA" id="ARBA00022475"/>
    </source>
</evidence>
<keyword evidence="6 7" id="KW-0472">Membrane</keyword>
<dbReference type="InterPro" id="IPR050171">
    <property type="entry name" value="MFS_Transporters"/>
</dbReference>
<evidence type="ECO:0000256" key="7">
    <source>
        <dbReference type="SAM" id="Phobius"/>
    </source>
</evidence>
<feature type="transmembrane region" description="Helical" evidence="7">
    <location>
        <begin position="112"/>
        <end position="134"/>
    </location>
</feature>
<feature type="transmembrane region" description="Helical" evidence="7">
    <location>
        <begin position="312"/>
        <end position="329"/>
    </location>
</feature>
<feature type="transmembrane region" description="Helical" evidence="7">
    <location>
        <begin position="367"/>
        <end position="390"/>
    </location>
</feature>
<evidence type="ECO:0000256" key="6">
    <source>
        <dbReference type="ARBA" id="ARBA00023136"/>
    </source>
</evidence>
<dbReference type="Pfam" id="PF07690">
    <property type="entry name" value="MFS_1"/>
    <property type="match status" value="1"/>
</dbReference>
<evidence type="ECO:0000256" key="2">
    <source>
        <dbReference type="ARBA" id="ARBA00022448"/>
    </source>
</evidence>
<feature type="transmembrane region" description="Helical" evidence="7">
    <location>
        <begin position="236"/>
        <end position="258"/>
    </location>
</feature>
<protein>
    <recommendedName>
        <fullName evidence="8">Major facilitator superfamily (MFS) profile domain-containing protein</fullName>
    </recommendedName>
</protein>
<feature type="transmembrane region" description="Helical" evidence="7">
    <location>
        <begin position="335"/>
        <end position="355"/>
    </location>
</feature>
<gene>
    <name evidence="9" type="ORF">EOS_23445</name>
</gene>
<evidence type="ECO:0000256" key="1">
    <source>
        <dbReference type="ARBA" id="ARBA00004651"/>
    </source>
</evidence>
<evidence type="ECO:0000313" key="9">
    <source>
        <dbReference type="EMBL" id="KLU23620.1"/>
    </source>
</evidence>